<dbReference type="GO" id="GO:0005829">
    <property type="term" value="C:cytosol"/>
    <property type="evidence" value="ECO:0007669"/>
    <property type="project" value="TreeGrafter"/>
</dbReference>
<keyword evidence="1 7" id="KW-0028">Amino-acid biosynthesis</keyword>
<gene>
    <name evidence="7" type="primary">aroK</name>
    <name evidence="8" type="ORF">DFR59_10911</name>
</gene>
<name>A0A370GBT7_9BACI</name>
<dbReference type="InterPro" id="IPR000623">
    <property type="entry name" value="Shikimate_kinase/TSH1"/>
</dbReference>
<proteinExistence type="inferred from homology"/>
<dbReference type="Pfam" id="PF01202">
    <property type="entry name" value="SKI"/>
    <property type="match status" value="1"/>
</dbReference>
<evidence type="ECO:0000256" key="4">
    <source>
        <dbReference type="ARBA" id="ARBA00022777"/>
    </source>
</evidence>
<dbReference type="RefSeq" id="WP_114746154.1">
    <property type="nucleotide sequence ID" value="NZ_QQAY01000009.1"/>
</dbReference>
<evidence type="ECO:0000256" key="2">
    <source>
        <dbReference type="ARBA" id="ARBA00022679"/>
    </source>
</evidence>
<dbReference type="GO" id="GO:0009073">
    <property type="term" value="P:aromatic amino acid family biosynthetic process"/>
    <property type="evidence" value="ECO:0007669"/>
    <property type="project" value="UniProtKB-KW"/>
</dbReference>
<comment type="subcellular location">
    <subcellularLocation>
        <location evidence="7">Cytoplasm</location>
    </subcellularLocation>
</comment>
<dbReference type="OrthoDB" id="9800332at2"/>
<dbReference type="SUPFAM" id="SSF52540">
    <property type="entry name" value="P-loop containing nucleoside triphosphate hydrolases"/>
    <property type="match status" value="1"/>
</dbReference>
<keyword evidence="6 7" id="KW-0057">Aromatic amino acid biosynthesis</keyword>
<dbReference type="InterPro" id="IPR027417">
    <property type="entry name" value="P-loop_NTPase"/>
</dbReference>
<evidence type="ECO:0000256" key="5">
    <source>
        <dbReference type="ARBA" id="ARBA00022840"/>
    </source>
</evidence>
<dbReference type="GO" id="GO:0004765">
    <property type="term" value="F:shikimate kinase activity"/>
    <property type="evidence" value="ECO:0007669"/>
    <property type="project" value="UniProtKB-UniRule"/>
</dbReference>
<dbReference type="EMBL" id="QQAY01000009">
    <property type="protein sequence ID" value="RDI41167.1"/>
    <property type="molecule type" value="Genomic_DNA"/>
</dbReference>
<evidence type="ECO:0000256" key="3">
    <source>
        <dbReference type="ARBA" id="ARBA00022741"/>
    </source>
</evidence>
<dbReference type="EC" id="2.7.1.71" evidence="7"/>
<keyword evidence="7" id="KW-0479">Metal-binding</keyword>
<dbReference type="PANTHER" id="PTHR21087:SF16">
    <property type="entry name" value="SHIKIMATE KINASE 1, CHLOROPLASTIC"/>
    <property type="match status" value="1"/>
</dbReference>
<feature type="binding site" evidence="7">
    <location>
        <position position="136"/>
    </location>
    <ligand>
        <name>substrate</name>
    </ligand>
</feature>
<reference evidence="8 9" key="1">
    <citation type="submission" date="2018-07" db="EMBL/GenBank/DDBJ databases">
        <title>Genomic Encyclopedia of Type Strains, Phase IV (KMG-IV): sequencing the most valuable type-strain genomes for metagenomic binning, comparative biology and taxonomic classification.</title>
        <authorList>
            <person name="Goeker M."/>
        </authorList>
    </citation>
    <scope>NUCLEOTIDE SEQUENCE [LARGE SCALE GENOMIC DNA]</scope>
    <source>
        <strain evidence="8 9">DSM 25281</strain>
    </source>
</reference>
<comment type="similarity">
    <text evidence="7">Belongs to the shikimate kinase family.</text>
</comment>
<dbReference type="Gene3D" id="3.40.50.300">
    <property type="entry name" value="P-loop containing nucleotide triphosphate hydrolases"/>
    <property type="match status" value="1"/>
</dbReference>
<keyword evidence="5 7" id="KW-0067">ATP-binding</keyword>
<dbReference type="PANTHER" id="PTHR21087">
    <property type="entry name" value="SHIKIMATE KINASE"/>
    <property type="match status" value="1"/>
</dbReference>
<comment type="catalytic activity">
    <reaction evidence="7">
        <text>shikimate + ATP = 3-phosphoshikimate + ADP + H(+)</text>
        <dbReference type="Rhea" id="RHEA:13121"/>
        <dbReference type="ChEBI" id="CHEBI:15378"/>
        <dbReference type="ChEBI" id="CHEBI:30616"/>
        <dbReference type="ChEBI" id="CHEBI:36208"/>
        <dbReference type="ChEBI" id="CHEBI:145989"/>
        <dbReference type="ChEBI" id="CHEBI:456216"/>
        <dbReference type="EC" id="2.7.1.71"/>
    </reaction>
</comment>
<dbReference type="CDD" id="cd00464">
    <property type="entry name" value="SK"/>
    <property type="match status" value="1"/>
</dbReference>
<evidence type="ECO:0000313" key="9">
    <source>
        <dbReference type="Proteomes" id="UP000255326"/>
    </source>
</evidence>
<keyword evidence="7" id="KW-0460">Magnesium</keyword>
<feature type="binding site" evidence="7">
    <location>
        <position position="118"/>
    </location>
    <ligand>
        <name>ATP</name>
        <dbReference type="ChEBI" id="CHEBI:30616"/>
    </ligand>
</feature>
<evidence type="ECO:0000256" key="6">
    <source>
        <dbReference type="ARBA" id="ARBA00023141"/>
    </source>
</evidence>
<comment type="function">
    <text evidence="7">Catalyzes the specific phosphorylation of the 3-hydroxyl group of shikimic acid using ATP as a cosubstrate.</text>
</comment>
<dbReference type="GO" id="GO:0005524">
    <property type="term" value="F:ATP binding"/>
    <property type="evidence" value="ECO:0007669"/>
    <property type="project" value="UniProtKB-UniRule"/>
</dbReference>
<sequence length="169" mass="19321">MNTKIIYLVGYMGAGKTTVGERLANLLGETVYDTDKMIIEKEGCSIQDIFSRYGEEHFRHLETEILKETSMLKGVITTGGGMVLKEENRELMKSSGTVIFLECNPMVIFSRIKGDAERPLLQNKNEIEFSSLYEKRKPYYEKSAHIIIDTSNSSIDEVVSEIEKRLNRR</sequence>
<feature type="binding site" evidence="7">
    <location>
        <position position="17"/>
    </location>
    <ligand>
        <name>Mg(2+)</name>
        <dbReference type="ChEBI" id="CHEBI:18420"/>
    </ligand>
</feature>
<keyword evidence="3 7" id="KW-0547">Nucleotide-binding</keyword>
<evidence type="ECO:0000256" key="7">
    <source>
        <dbReference type="HAMAP-Rule" id="MF_00109"/>
    </source>
</evidence>
<organism evidence="8 9">
    <name type="scientific">Falsibacillus pallidus</name>
    <dbReference type="NCBI Taxonomy" id="493781"/>
    <lineage>
        <taxon>Bacteria</taxon>
        <taxon>Bacillati</taxon>
        <taxon>Bacillota</taxon>
        <taxon>Bacilli</taxon>
        <taxon>Bacillales</taxon>
        <taxon>Bacillaceae</taxon>
        <taxon>Falsibacillus</taxon>
    </lineage>
</organism>
<feature type="binding site" evidence="7">
    <location>
        <begin position="13"/>
        <end position="18"/>
    </location>
    <ligand>
        <name>ATP</name>
        <dbReference type="ChEBI" id="CHEBI:30616"/>
    </ligand>
</feature>
<dbReference type="UniPathway" id="UPA00053">
    <property type="reaction ID" value="UER00088"/>
</dbReference>
<evidence type="ECO:0000313" key="8">
    <source>
        <dbReference type="EMBL" id="RDI41167.1"/>
    </source>
</evidence>
<dbReference type="AlphaFoldDB" id="A0A370GBT7"/>
<comment type="caution">
    <text evidence="8">The sequence shown here is derived from an EMBL/GenBank/DDBJ whole genome shotgun (WGS) entry which is preliminary data.</text>
</comment>
<dbReference type="HAMAP" id="MF_00109">
    <property type="entry name" value="Shikimate_kinase"/>
    <property type="match status" value="1"/>
</dbReference>
<dbReference type="GO" id="GO:0008652">
    <property type="term" value="P:amino acid biosynthetic process"/>
    <property type="evidence" value="ECO:0007669"/>
    <property type="project" value="UniProtKB-KW"/>
</dbReference>
<dbReference type="Proteomes" id="UP000255326">
    <property type="component" value="Unassembled WGS sequence"/>
</dbReference>
<keyword evidence="9" id="KW-1185">Reference proteome</keyword>
<comment type="subunit">
    <text evidence="7">Monomer.</text>
</comment>
<comment type="cofactor">
    <cofactor evidence="7">
        <name>Mg(2+)</name>
        <dbReference type="ChEBI" id="CHEBI:18420"/>
    </cofactor>
    <text evidence="7">Binds 1 Mg(2+) ion per subunit.</text>
</comment>
<feature type="binding site" evidence="7">
    <location>
        <position position="35"/>
    </location>
    <ligand>
        <name>substrate</name>
    </ligand>
</feature>
<dbReference type="PRINTS" id="PR01100">
    <property type="entry name" value="SHIKIMTKNASE"/>
</dbReference>
<keyword evidence="7" id="KW-0963">Cytoplasm</keyword>
<feature type="binding site" evidence="7">
    <location>
        <position position="59"/>
    </location>
    <ligand>
        <name>substrate</name>
    </ligand>
</feature>
<dbReference type="GO" id="GO:0009423">
    <property type="term" value="P:chorismate biosynthetic process"/>
    <property type="evidence" value="ECO:0007669"/>
    <property type="project" value="UniProtKB-UniRule"/>
</dbReference>
<protein>
    <recommendedName>
        <fullName evidence="7">Shikimate kinase</fullName>
        <shortName evidence="7">SK</shortName>
        <ecNumber evidence="7">2.7.1.71</ecNumber>
    </recommendedName>
</protein>
<comment type="caution">
    <text evidence="7">Lacks conserved residue(s) required for the propagation of feature annotation.</text>
</comment>
<dbReference type="InterPro" id="IPR031322">
    <property type="entry name" value="Shikimate/glucono_kinase"/>
</dbReference>
<dbReference type="GO" id="GO:0000287">
    <property type="term" value="F:magnesium ion binding"/>
    <property type="evidence" value="ECO:0007669"/>
    <property type="project" value="UniProtKB-UniRule"/>
</dbReference>
<keyword evidence="2 7" id="KW-0808">Transferase</keyword>
<comment type="pathway">
    <text evidence="7">Metabolic intermediate biosynthesis; chorismate biosynthesis; chorismate from D-erythrose 4-phosphate and phosphoenolpyruvate: step 5/7.</text>
</comment>
<accession>A0A370GBT7</accession>
<feature type="binding site" evidence="7">
    <location>
        <position position="80"/>
    </location>
    <ligand>
        <name>substrate</name>
    </ligand>
</feature>
<keyword evidence="4 7" id="KW-0418">Kinase</keyword>
<evidence type="ECO:0000256" key="1">
    <source>
        <dbReference type="ARBA" id="ARBA00022605"/>
    </source>
</evidence>